<dbReference type="Pfam" id="PF17766">
    <property type="entry name" value="fn3_6"/>
    <property type="match status" value="1"/>
</dbReference>
<evidence type="ECO:0000256" key="7">
    <source>
        <dbReference type="ARBA" id="ARBA00022825"/>
    </source>
</evidence>
<evidence type="ECO:0000256" key="6">
    <source>
        <dbReference type="ARBA" id="ARBA00022801"/>
    </source>
</evidence>
<evidence type="ECO:0000256" key="8">
    <source>
        <dbReference type="ARBA" id="ARBA00023180"/>
    </source>
</evidence>
<dbReference type="InterPro" id="IPR023828">
    <property type="entry name" value="Peptidase_S8_Ser-AS"/>
</dbReference>
<feature type="domain" description="Subtilisin-like protease fibronectin type-III" evidence="16">
    <location>
        <begin position="718"/>
        <end position="824"/>
    </location>
</feature>
<dbReference type="InterPro" id="IPR041469">
    <property type="entry name" value="Subtilisin-like_FN3"/>
</dbReference>
<evidence type="ECO:0000256" key="12">
    <source>
        <dbReference type="SAM" id="SignalP"/>
    </source>
</evidence>
<evidence type="ECO:0000259" key="13">
    <source>
        <dbReference type="Pfam" id="PF00082"/>
    </source>
</evidence>
<feature type="active site" description="Charge relay system" evidence="9 10">
    <location>
        <position position="270"/>
    </location>
</feature>
<dbReference type="PROSITE" id="PS00138">
    <property type="entry name" value="SUBTILASE_SER"/>
    <property type="match status" value="1"/>
</dbReference>
<dbReference type="GO" id="GO:0005576">
    <property type="term" value="C:extracellular region"/>
    <property type="evidence" value="ECO:0007669"/>
    <property type="project" value="UniProtKB-SubCell"/>
</dbReference>
<sequence>MTFRKSLLRGLITAALTSSAIANGAIANEVHINTNKLKETKSNPPAVNKGSAEVTAYIVQLKGQSGVAHAQSIGELTPSNYLAANKGNLYNERSANMQAYTARLKAKQQAVVKEIGAADVLYNYVHTFNGFAARLTAEQVRSLQSHPDIAGVWKDEAQQIMTSNTPEFLGLNDANGQHTLGIKGEDVVVGIVDTGIWPENPSFADDGSYSDPTDIGWTGTCDAGVEADAGTFNCNNKLIGARYFKAGFEAAYEVQYALGEFESPRDADGHGSHTASTAAGNEAVPASISGIPLGTVTGMAPRARVAAYKVCWNSDYVSPAGVNERGCFYSDSMAAIDQAVADGVDVINYSIGGSLTDLTTPAAASMLRAANAGVFVAVSAGNDGPEAVTVGTPAPWVTNVAASTYDGTSALIGNALEVNSGDLAGSAFLSVPAAISPAVPEGGMSGDLVIAEPLEACGALTNPAEMAGKIALISRGSCAFTDKINNAEAAGATAVVVYNNAAGSPFAMGGDPVNIPGVMVSLNDGQALHTSATNGAVNVTLSTNLTSDSVTEVGNIIANFSSRGPNGSTTDIIKPDITAPGVKILAATSSDPMFEPAGESFKYLQGTSMSSPHIAGLAALLKGQHPEWTPAQIKSALMTTARQNLVKEDGVTQADPFDFGSGHAAPVLAKDPGLTYKLNGGDYLGFMCGLDEDAFVEAESGMTCAELEAAGFATEASQLNYPSIAVSKLSSSTTVSRTVTDVSGIGGNYIASIEAPAGIEVELKTYDSEGNETETDVLAVAADGTASFTLTFTKTEAAVDNEWAFGAITWTDENGHVVRSPIAIMPVPSVKIEAPEGLSITLNRNRASFPVKMLYSGATSLDYVGLVAPFGSAGTVAQDPDSTYAFNEAGLGFHGYLVPEGTQVARFSLRDSLVDVEGSDLDLYVYRCDQWLCTLVGQSTNSSSNEDVILTNPEPRANGDIGDVYITFVHGWDLAGAATTNYTMPVWIADQAESSTRVNSSRRAINGRYNNVNITASGLDANTLYMGAITFYDDEGVAQGTTVLEVQPQ</sequence>
<keyword evidence="8" id="KW-0325">Glycoprotein</keyword>
<evidence type="ECO:0000313" key="18">
    <source>
        <dbReference type="Proteomes" id="UP000664654"/>
    </source>
</evidence>
<dbReference type="InterPro" id="IPR036852">
    <property type="entry name" value="Peptidase_S8/S53_dom_sf"/>
</dbReference>
<dbReference type="InterPro" id="IPR000209">
    <property type="entry name" value="Peptidase_S8/S53_dom"/>
</dbReference>
<keyword evidence="18" id="KW-1185">Reference proteome</keyword>
<evidence type="ECO:0000256" key="5">
    <source>
        <dbReference type="ARBA" id="ARBA00022729"/>
    </source>
</evidence>
<evidence type="ECO:0000256" key="9">
    <source>
        <dbReference type="PIRSR" id="PIRSR615500-1"/>
    </source>
</evidence>
<reference evidence="17" key="1">
    <citation type="submission" date="2021-03" db="EMBL/GenBank/DDBJ databases">
        <title>novel species isolated from a fishpond in China.</title>
        <authorList>
            <person name="Lu H."/>
            <person name="Cai Z."/>
        </authorList>
    </citation>
    <scope>NUCLEOTIDE SEQUENCE</scope>
    <source>
        <strain evidence="17">JCM 30855</strain>
    </source>
</reference>
<dbReference type="InterPro" id="IPR045051">
    <property type="entry name" value="SBT"/>
</dbReference>
<evidence type="ECO:0000259" key="14">
    <source>
        <dbReference type="Pfam" id="PF02225"/>
    </source>
</evidence>
<dbReference type="EMBL" id="JAFKCV010000013">
    <property type="protein sequence ID" value="MBN7827126.1"/>
    <property type="molecule type" value="Genomic_DNA"/>
</dbReference>
<dbReference type="Gene3D" id="3.30.70.80">
    <property type="entry name" value="Peptidase S8 propeptide/proteinase inhibitor I9"/>
    <property type="match status" value="1"/>
</dbReference>
<dbReference type="InterPro" id="IPR034197">
    <property type="entry name" value="Peptidases_S8_3"/>
</dbReference>
<proteinExistence type="inferred from homology"/>
<dbReference type="PRINTS" id="PR00723">
    <property type="entry name" value="SUBTILISIN"/>
</dbReference>
<dbReference type="GO" id="GO:0006508">
    <property type="term" value="P:proteolysis"/>
    <property type="evidence" value="ECO:0007669"/>
    <property type="project" value="UniProtKB-KW"/>
</dbReference>
<dbReference type="InterPro" id="IPR015500">
    <property type="entry name" value="Peptidase_S8_subtilisin-rel"/>
</dbReference>
<dbReference type="InterPro" id="IPR037045">
    <property type="entry name" value="S8pro/Inhibitor_I9_sf"/>
</dbReference>
<evidence type="ECO:0000256" key="10">
    <source>
        <dbReference type="PROSITE-ProRule" id="PRU01240"/>
    </source>
</evidence>
<feature type="domain" description="PA" evidence="14">
    <location>
        <begin position="445"/>
        <end position="528"/>
    </location>
</feature>
<evidence type="ECO:0000256" key="1">
    <source>
        <dbReference type="ARBA" id="ARBA00004613"/>
    </source>
</evidence>
<feature type="domain" description="Peptidase S8/S53" evidence="13">
    <location>
        <begin position="184"/>
        <end position="660"/>
    </location>
</feature>
<dbReference type="Gene3D" id="3.40.50.200">
    <property type="entry name" value="Peptidase S8/S53 domain"/>
    <property type="match status" value="1"/>
</dbReference>
<keyword evidence="4 10" id="KW-0645">Protease</keyword>
<dbReference type="Pfam" id="PF02225">
    <property type="entry name" value="PA"/>
    <property type="match status" value="1"/>
</dbReference>
<feature type="active site" description="Charge relay system" evidence="9 10">
    <location>
        <position position="193"/>
    </location>
</feature>
<evidence type="ECO:0000256" key="4">
    <source>
        <dbReference type="ARBA" id="ARBA00022670"/>
    </source>
</evidence>
<name>A0A939DSJ6_9ALTE</name>
<feature type="chain" id="PRO_5037427771" evidence="12">
    <location>
        <begin position="28"/>
        <end position="1049"/>
    </location>
</feature>
<dbReference type="PROSITE" id="PS51892">
    <property type="entry name" value="SUBTILASE"/>
    <property type="match status" value="1"/>
</dbReference>
<evidence type="ECO:0000259" key="16">
    <source>
        <dbReference type="Pfam" id="PF17766"/>
    </source>
</evidence>
<accession>A0A939DSJ6</accession>
<dbReference type="InterPro" id="IPR010259">
    <property type="entry name" value="S8pro/Inhibitor_I9"/>
</dbReference>
<keyword evidence="6 10" id="KW-0378">Hydrolase</keyword>
<feature type="domain" description="Inhibitor I9" evidence="15">
    <location>
        <begin position="57"/>
        <end position="159"/>
    </location>
</feature>
<dbReference type="InterPro" id="IPR023827">
    <property type="entry name" value="Peptidase_S8_Asp-AS"/>
</dbReference>
<evidence type="ECO:0000256" key="2">
    <source>
        <dbReference type="ARBA" id="ARBA00011073"/>
    </source>
</evidence>
<dbReference type="AlphaFoldDB" id="A0A939DSJ6"/>
<dbReference type="CDD" id="cd04852">
    <property type="entry name" value="Peptidases_S8_3"/>
    <property type="match status" value="1"/>
</dbReference>
<evidence type="ECO:0000256" key="3">
    <source>
        <dbReference type="ARBA" id="ARBA00022525"/>
    </source>
</evidence>
<dbReference type="PROSITE" id="PS00136">
    <property type="entry name" value="SUBTILASE_ASP"/>
    <property type="match status" value="1"/>
</dbReference>
<keyword evidence="7 10" id="KW-0720">Serine protease</keyword>
<dbReference type="Pfam" id="PF00082">
    <property type="entry name" value="Peptidase_S8"/>
    <property type="match status" value="1"/>
</dbReference>
<dbReference type="Gene3D" id="3.50.30.30">
    <property type="match status" value="1"/>
</dbReference>
<gene>
    <name evidence="17" type="ORF">J0A66_17980</name>
</gene>
<dbReference type="RefSeq" id="WP_206575234.1">
    <property type="nucleotide sequence ID" value="NZ_JAFKCV010000013.1"/>
</dbReference>
<protein>
    <submittedName>
        <fullName evidence="17">S8 family serine peptidase</fullName>
    </submittedName>
</protein>
<keyword evidence="5 12" id="KW-0732">Signal</keyword>
<feature type="active site" description="Charge relay system" evidence="9 10">
    <location>
        <position position="608"/>
    </location>
</feature>
<comment type="similarity">
    <text evidence="2 10 11">Belongs to the peptidase S8 family.</text>
</comment>
<dbReference type="SUPFAM" id="SSF52025">
    <property type="entry name" value="PA domain"/>
    <property type="match status" value="1"/>
</dbReference>
<dbReference type="PANTHER" id="PTHR10795">
    <property type="entry name" value="PROPROTEIN CONVERTASE SUBTILISIN/KEXIN"/>
    <property type="match status" value="1"/>
</dbReference>
<comment type="caution">
    <text evidence="17">The sequence shown here is derived from an EMBL/GenBank/DDBJ whole genome shotgun (WGS) entry which is preliminary data.</text>
</comment>
<evidence type="ECO:0000256" key="11">
    <source>
        <dbReference type="RuleBase" id="RU003355"/>
    </source>
</evidence>
<dbReference type="CDD" id="cd04818">
    <property type="entry name" value="PA_subtilisin_1"/>
    <property type="match status" value="1"/>
</dbReference>
<dbReference type="GO" id="GO:0004252">
    <property type="term" value="F:serine-type endopeptidase activity"/>
    <property type="evidence" value="ECO:0007669"/>
    <property type="project" value="UniProtKB-UniRule"/>
</dbReference>
<comment type="subcellular location">
    <subcellularLocation>
        <location evidence="1">Secreted</location>
    </subcellularLocation>
</comment>
<evidence type="ECO:0000313" key="17">
    <source>
        <dbReference type="EMBL" id="MBN7827126.1"/>
    </source>
</evidence>
<keyword evidence="3" id="KW-0964">Secreted</keyword>
<dbReference type="Gene3D" id="2.60.40.2310">
    <property type="match status" value="1"/>
</dbReference>
<dbReference type="Pfam" id="PF05922">
    <property type="entry name" value="Inhibitor_I9"/>
    <property type="match status" value="1"/>
</dbReference>
<organism evidence="17 18">
    <name type="scientific">Bowmanella dokdonensis</name>
    <dbReference type="NCBI Taxonomy" id="751969"/>
    <lineage>
        <taxon>Bacteria</taxon>
        <taxon>Pseudomonadati</taxon>
        <taxon>Pseudomonadota</taxon>
        <taxon>Gammaproteobacteria</taxon>
        <taxon>Alteromonadales</taxon>
        <taxon>Alteromonadaceae</taxon>
        <taxon>Bowmanella</taxon>
    </lineage>
</organism>
<dbReference type="Proteomes" id="UP000664654">
    <property type="component" value="Unassembled WGS sequence"/>
</dbReference>
<dbReference type="InterPro" id="IPR046450">
    <property type="entry name" value="PA_dom_sf"/>
</dbReference>
<dbReference type="SUPFAM" id="SSF52743">
    <property type="entry name" value="Subtilisin-like"/>
    <property type="match status" value="1"/>
</dbReference>
<dbReference type="InterPro" id="IPR003137">
    <property type="entry name" value="PA_domain"/>
</dbReference>
<feature type="signal peptide" evidence="12">
    <location>
        <begin position="1"/>
        <end position="27"/>
    </location>
</feature>
<evidence type="ECO:0000259" key="15">
    <source>
        <dbReference type="Pfam" id="PF05922"/>
    </source>
</evidence>